<dbReference type="Gene3D" id="3.30.470.10">
    <property type="match status" value="1"/>
</dbReference>
<evidence type="ECO:0000256" key="1">
    <source>
        <dbReference type="ARBA" id="ARBA00009320"/>
    </source>
</evidence>
<gene>
    <name evidence="2" type="ORF">LR394_07560</name>
</gene>
<accession>A0A9X1NCI4</accession>
<dbReference type="AlphaFoldDB" id="A0A9X1NCI4"/>
<dbReference type="Pfam" id="PF01063">
    <property type="entry name" value="Aminotran_4"/>
    <property type="match status" value="1"/>
</dbReference>
<dbReference type="RefSeq" id="WP_231439902.1">
    <property type="nucleotide sequence ID" value="NZ_JAJOMB010000003.1"/>
</dbReference>
<comment type="similarity">
    <text evidence="1">Belongs to the class-IV pyridoxal-phosphate-dependent aminotransferase family.</text>
</comment>
<dbReference type="InterPro" id="IPR036038">
    <property type="entry name" value="Aminotransferase-like"/>
</dbReference>
<dbReference type="GO" id="GO:0008696">
    <property type="term" value="F:4-amino-4-deoxychorismate lyase activity"/>
    <property type="evidence" value="ECO:0007669"/>
    <property type="project" value="UniProtKB-EC"/>
</dbReference>
<dbReference type="Proteomes" id="UP001138997">
    <property type="component" value="Unassembled WGS sequence"/>
</dbReference>
<dbReference type="Gene3D" id="3.20.10.10">
    <property type="entry name" value="D-amino Acid Aminotransferase, subunit A, domain 2"/>
    <property type="match status" value="1"/>
</dbReference>
<dbReference type="InterPro" id="IPR043132">
    <property type="entry name" value="BCAT-like_C"/>
</dbReference>
<keyword evidence="3" id="KW-1185">Reference proteome</keyword>
<dbReference type="InterPro" id="IPR043131">
    <property type="entry name" value="BCAT-like_N"/>
</dbReference>
<comment type="caution">
    <text evidence="2">The sequence shown here is derived from an EMBL/GenBank/DDBJ whole genome shotgun (WGS) entry which is preliminary data.</text>
</comment>
<dbReference type="SUPFAM" id="SSF56752">
    <property type="entry name" value="D-aminoacid aminotransferase-like PLP-dependent enzymes"/>
    <property type="match status" value="1"/>
</dbReference>
<name>A0A9X1NCI4_9ACTN</name>
<dbReference type="GO" id="GO:0046394">
    <property type="term" value="P:carboxylic acid biosynthetic process"/>
    <property type="evidence" value="ECO:0007669"/>
    <property type="project" value="UniProtKB-ARBA"/>
</dbReference>
<reference evidence="2" key="1">
    <citation type="submission" date="2021-11" db="EMBL/GenBank/DDBJ databases">
        <title>Streptomyces corallinus and Kineosporia corallina sp. nov., two new coral-derived marine actinobacteria.</title>
        <authorList>
            <person name="Buangrab K."/>
            <person name="Sutthacheep M."/>
            <person name="Yeemin T."/>
            <person name="Harunari E."/>
            <person name="Igarashi Y."/>
            <person name="Sripreechasak P."/>
            <person name="Kanchanasin P."/>
            <person name="Tanasupawat S."/>
            <person name="Phongsopitanun W."/>
        </authorList>
    </citation>
    <scope>NUCLEOTIDE SEQUENCE</scope>
    <source>
        <strain evidence="2">JCM 31032</strain>
    </source>
</reference>
<proteinExistence type="inferred from homology"/>
<dbReference type="EMBL" id="JAJOMB010000003">
    <property type="protein sequence ID" value="MCD5310746.1"/>
    <property type="molecule type" value="Genomic_DNA"/>
</dbReference>
<evidence type="ECO:0000313" key="3">
    <source>
        <dbReference type="Proteomes" id="UP001138997"/>
    </source>
</evidence>
<sequence length="293" mass="31613">MPALILIDRPAIGMTGEGAAFRSLPVGTPVITATDLGVTRGDGIFETVAIHDGFVHAGEAHLQRFARSARMLDLPEPDLDVYRAALEAGIRELGPVPDAFAKYVLTRGEEYSGTPGARGFIHLDVNPAWSRERSTGVSVVTLSRGYARDIAETAPWLLQGAKTVSYAVNRSVLREAARRGADDVLFTTTDGYLLEGPTSSVVLRFGDTFVTTPPESGILPGTAQIDMLNLLQAEGFATQIRDVKLGELPYADALWMTNSQRLAAPVHTLDGTAVKVDSELTARINDQLLRRTR</sequence>
<dbReference type="NCBIfam" id="NF005888">
    <property type="entry name" value="PRK07849.1-3"/>
    <property type="match status" value="1"/>
</dbReference>
<dbReference type="InterPro" id="IPR050571">
    <property type="entry name" value="Class-IV_PLP-Dep_Aminotrnsfr"/>
</dbReference>
<dbReference type="EC" id="4.1.3.38" evidence="2"/>
<dbReference type="GO" id="GO:0005829">
    <property type="term" value="C:cytosol"/>
    <property type="evidence" value="ECO:0007669"/>
    <property type="project" value="TreeGrafter"/>
</dbReference>
<dbReference type="InterPro" id="IPR001544">
    <property type="entry name" value="Aminotrans_IV"/>
</dbReference>
<dbReference type="PANTHER" id="PTHR42743:SF11">
    <property type="entry name" value="AMINODEOXYCHORISMATE LYASE"/>
    <property type="match status" value="1"/>
</dbReference>
<dbReference type="PANTHER" id="PTHR42743">
    <property type="entry name" value="AMINO-ACID AMINOTRANSFERASE"/>
    <property type="match status" value="1"/>
</dbReference>
<keyword evidence="2" id="KW-0456">Lyase</keyword>
<organism evidence="2 3">
    <name type="scientific">Kineosporia babensis</name>
    <dbReference type="NCBI Taxonomy" id="499548"/>
    <lineage>
        <taxon>Bacteria</taxon>
        <taxon>Bacillati</taxon>
        <taxon>Actinomycetota</taxon>
        <taxon>Actinomycetes</taxon>
        <taxon>Kineosporiales</taxon>
        <taxon>Kineosporiaceae</taxon>
        <taxon>Kineosporia</taxon>
    </lineage>
</organism>
<evidence type="ECO:0000313" key="2">
    <source>
        <dbReference type="EMBL" id="MCD5310746.1"/>
    </source>
</evidence>
<protein>
    <submittedName>
        <fullName evidence="2">Aminodeoxychorismate lyase</fullName>
        <ecNumber evidence="2">4.1.3.38</ecNumber>
    </submittedName>
</protein>